<feature type="region of interest" description="Disordered" evidence="1">
    <location>
        <begin position="39"/>
        <end position="62"/>
    </location>
</feature>
<organism evidence="2 3">
    <name type="scientific">Plectus sambesii</name>
    <dbReference type="NCBI Taxonomy" id="2011161"/>
    <lineage>
        <taxon>Eukaryota</taxon>
        <taxon>Metazoa</taxon>
        <taxon>Ecdysozoa</taxon>
        <taxon>Nematoda</taxon>
        <taxon>Chromadorea</taxon>
        <taxon>Plectida</taxon>
        <taxon>Plectina</taxon>
        <taxon>Plectoidea</taxon>
        <taxon>Plectidae</taxon>
        <taxon>Plectus</taxon>
    </lineage>
</organism>
<keyword evidence="2" id="KW-1185">Reference proteome</keyword>
<proteinExistence type="predicted"/>
<protein>
    <submittedName>
        <fullName evidence="3">Uncharacterized protein</fullName>
    </submittedName>
</protein>
<name>A0A914WU76_9BILA</name>
<accession>A0A914WU76</accession>
<dbReference type="AlphaFoldDB" id="A0A914WU76"/>
<evidence type="ECO:0000313" key="2">
    <source>
        <dbReference type="Proteomes" id="UP000887566"/>
    </source>
</evidence>
<dbReference type="WBParaSite" id="PSAMB.scaffold5267size12146.g26301.t1">
    <property type="protein sequence ID" value="PSAMB.scaffold5267size12146.g26301.t1"/>
    <property type="gene ID" value="PSAMB.scaffold5267size12146.g26301"/>
</dbReference>
<evidence type="ECO:0000256" key="1">
    <source>
        <dbReference type="SAM" id="MobiDB-lite"/>
    </source>
</evidence>
<dbReference type="Proteomes" id="UP000887566">
    <property type="component" value="Unplaced"/>
</dbReference>
<sequence length="62" mass="7120">VAQLVNKLPDIMDDYVKSGETFNYMFDKAVQERMKREFVTGTGNGRSNSGRYYGPSSSSWFR</sequence>
<feature type="compositionally biased region" description="Polar residues" evidence="1">
    <location>
        <begin position="45"/>
        <end position="62"/>
    </location>
</feature>
<evidence type="ECO:0000313" key="3">
    <source>
        <dbReference type="WBParaSite" id="PSAMB.scaffold5267size12146.g26301.t1"/>
    </source>
</evidence>
<reference evidence="3" key="1">
    <citation type="submission" date="2022-11" db="UniProtKB">
        <authorList>
            <consortium name="WormBaseParasite"/>
        </authorList>
    </citation>
    <scope>IDENTIFICATION</scope>
</reference>